<dbReference type="RefSeq" id="WP_262684383.1">
    <property type="nucleotide sequence ID" value="NZ_JAOQIO010000036.1"/>
</dbReference>
<evidence type="ECO:0000256" key="5">
    <source>
        <dbReference type="ARBA" id="ARBA00022679"/>
    </source>
</evidence>
<keyword evidence="8" id="KW-0418">Kinase</keyword>
<evidence type="ECO:0000256" key="6">
    <source>
        <dbReference type="ARBA" id="ARBA00022683"/>
    </source>
</evidence>
<feature type="transmembrane region" description="Helical" evidence="12">
    <location>
        <begin position="268"/>
        <end position="285"/>
    </location>
</feature>
<dbReference type="InterPro" id="IPR003352">
    <property type="entry name" value="PTS_EIIC"/>
</dbReference>
<comment type="caution">
    <text evidence="15">The sequence shown here is derived from an EMBL/GenBank/DDBJ whole genome shotgun (WGS) entry which is preliminary data.</text>
</comment>
<evidence type="ECO:0000259" key="13">
    <source>
        <dbReference type="PROSITE" id="PS51098"/>
    </source>
</evidence>
<evidence type="ECO:0000256" key="8">
    <source>
        <dbReference type="ARBA" id="ARBA00022777"/>
    </source>
</evidence>
<sequence>MYMLQKIGRSLMIPIAVLPVAAILLRIGSIKFDNPILLHFAQICGSGGSAIFDNLSLLFAIGIAIGLTSGEGIAALAATAGYLVFNNVLKHFETGAPGVVEKLDMGILGGIFCGVISATFFEKFHNIKLPKALGFFGGRRFIPLITSLAMVVFGVIMGFIWPPVQIAINQFGMWIVDAGSPGVFVYGFLNRLLIPTGLHHILNNIAWFQIGNYVTPAGRAVTGDMTRYFAGDPTAGMFMTGFYPVMMFGLPAAVLAMIKGVHPSNRSTIVPVLYSAGLTSILTGVTEPIEFAFMFVAPGLYVIHALLTGCSMMIMNMLQAKLGFGFSAGFIDMAMNLNFSSKLYWILIVGLIYFVVYYFTFRTFIRFFHFETPGSELAKEGAQGDTADEMIIIPGVKRDRTASILLNIGGVSNIISVDACITRLRLLVMDESLIKEPELKELGAIGVIRLGKGNVHLVFGTESEQIRESMKKLLPSLATRNPNSAEVTYD</sequence>
<accession>A0ABT2UEG8</accession>
<dbReference type="PANTHER" id="PTHR30009">
    <property type="entry name" value="CYTOCHROME C-TYPE SYNTHESIS PROTEIN AND PTS TRANSMEMBRANE COMPONENT"/>
    <property type="match status" value="1"/>
</dbReference>
<keyword evidence="10 12" id="KW-0472">Membrane</keyword>
<feature type="transmembrane region" description="Helical" evidence="12">
    <location>
        <begin position="105"/>
        <end position="121"/>
    </location>
</feature>
<dbReference type="InterPro" id="IPR018113">
    <property type="entry name" value="PTrfase_EIIB_Cys"/>
</dbReference>
<keyword evidence="2" id="KW-0813">Transport</keyword>
<evidence type="ECO:0000256" key="12">
    <source>
        <dbReference type="SAM" id="Phobius"/>
    </source>
</evidence>
<dbReference type="CDD" id="cd00212">
    <property type="entry name" value="PTS_IIB_glc"/>
    <property type="match status" value="1"/>
</dbReference>
<feature type="transmembrane region" description="Helical" evidence="12">
    <location>
        <begin position="343"/>
        <end position="361"/>
    </location>
</feature>
<evidence type="ECO:0000313" key="16">
    <source>
        <dbReference type="Proteomes" id="UP001652445"/>
    </source>
</evidence>
<keyword evidence="16" id="KW-1185">Reference proteome</keyword>
<evidence type="ECO:0000256" key="2">
    <source>
        <dbReference type="ARBA" id="ARBA00022448"/>
    </source>
</evidence>
<keyword evidence="4" id="KW-0762">Sugar transport</keyword>
<keyword evidence="5" id="KW-0808">Transferase</keyword>
<keyword evidence="7 12" id="KW-0812">Transmembrane</keyword>
<feature type="domain" description="PTS EIIB type-1" evidence="13">
    <location>
        <begin position="398"/>
        <end position="480"/>
    </location>
</feature>
<evidence type="ECO:0000256" key="10">
    <source>
        <dbReference type="ARBA" id="ARBA00023136"/>
    </source>
</evidence>
<name>A0ABT2UEG8_9BACL</name>
<evidence type="ECO:0000256" key="3">
    <source>
        <dbReference type="ARBA" id="ARBA00022475"/>
    </source>
</evidence>
<evidence type="ECO:0000256" key="4">
    <source>
        <dbReference type="ARBA" id="ARBA00022597"/>
    </source>
</evidence>
<dbReference type="SUPFAM" id="SSF55604">
    <property type="entry name" value="Glucose permease domain IIB"/>
    <property type="match status" value="1"/>
</dbReference>
<dbReference type="EMBL" id="JAOQIO010000036">
    <property type="protein sequence ID" value="MCU6793043.1"/>
    <property type="molecule type" value="Genomic_DNA"/>
</dbReference>
<dbReference type="PANTHER" id="PTHR30009:SF4">
    <property type="entry name" value="PTS SYSTEM N-ACETYLGLUCOSAMINE-SPECIFIC EIICBA COMPONENT"/>
    <property type="match status" value="1"/>
</dbReference>
<dbReference type="PROSITE" id="PS01035">
    <property type="entry name" value="PTS_EIIB_TYPE_1_CYS"/>
    <property type="match status" value="1"/>
</dbReference>
<evidence type="ECO:0000256" key="1">
    <source>
        <dbReference type="ARBA" id="ARBA00004651"/>
    </source>
</evidence>
<feature type="transmembrane region" description="Helical" evidence="12">
    <location>
        <begin position="141"/>
        <end position="161"/>
    </location>
</feature>
<dbReference type="InterPro" id="IPR001996">
    <property type="entry name" value="PTS_IIB_1"/>
</dbReference>
<evidence type="ECO:0000313" key="15">
    <source>
        <dbReference type="EMBL" id="MCU6793043.1"/>
    </source>
</evidence>
<reference evidence="15 16" key="1">
    <citation type="submission" date="2022-09" db="EMBL/GenBank/DDBJ databases">
        <authorList>
            <person name="Han X.L."/>
            <person name="Wang Q."/>
            <person name="Lu T."/>
        </authorList>
    </citation>
    <scope>NUCLEOTIDE SEQUENCE [LARGE SCALE GENOMIC DNA]</scope>
    <source>
        <strain evidence="15 16">WQ 127069</strain>
    </source>
</reference>
<feature type="transmembrane region" description="Helical" evidence="12">
    <location>
        <begin position="241"/>
        <end position="261"/>
    </location>
</feature>
<evidence type="ECO:0000256" key="9">
    <source>
        <dbReference type="ARBA" id="ARBA00022989"/>
    </source>
</evidence>
<dbReference type="PROSITE" id="PS51098">
    <property type="entry name" value="PTS_EIIB_TYPE_1"/>
    <property type="match status" value="1"/>
</dbReference>
<proteinExistence type="predicted"/>
<dbReference type="PROSITE" id="PS51103">
    <property type="entry name" value="PTS_EIIC_TYPE_1"/>
    <property type="match status" value="1"/>
</dbReference>
<gene>
    <name evidence="15" type="ORF">OB236_13025</name>
</gene>
<evidence type="ECO:0000256" key="7">
    <source>
        <dbReference type="ARBA" id="ARBA00022692"/>
    </source>
</evidence>
<keyword evidence="3" id="KW-1003">Cell membrane</keyword>
<evidence type="ECO:0000256" key="11">
    <source>
        <dbReference type="PROSITE-ProRule" id="PRU00421"/>
    </source>
</evidence>
<dbReference type="InterPro" id="IPR050429">
    <property type="entry name" value="PTS_Glucose_EIICBA"/>
</dbReference>
<feature type="transmembrane region" description="Helical" evidence="12">
    <location>
        <begin position="12"/>
        <end position="30"/>
    </location>
</feature>
<keyword evidence="6" id="KW-0598">Phosphotransferase system</keyword>
<feature type="transmembrane region" description="Helical" evidence="12">
    <location>
        <begin position="167"/>
        <end position="189"/>
    </location>
</feature>
<dbReference type="InterPro" id="IPR036878">
    <property type="entry name" value="Glu_permease_IIB"/>
</dbReference>
<feature type="domain" description="PTS EIIC type-1" evidence="14">
    <location>
        <begin position="1"/>
        <end position="377"/>
    </location>
</feature>
<protein>
    <submittedName>
        <fullName evidence="15">PTS transporter subunit EIIC</fullName>
    </submittedName>
</protein>
<comment type="subcellular location">
    <subcellularLocation>
        <location evidence="1">Cell membrane</location>
        <topology evidence="1">Multi-pass membrane protein</topology>
    </subcellularLocation>
</comment>
<dbReference type="InterPro" id="IPR013013">
    <property type="entry name" value="PTS_EIIC_1"/>
</dbReference>
<dbReference type="Proteomes" id="UP001652445">
    <property type="component" value="Unassembled WGS sequence"/>
</dbReference>
<feature type="active site" description="Phosphocysteine intermediate; for EIIB activity" evidence="11">
    <location>
        <position position="420"/>
    </location>
</feature>
<evidence type="ECO:0000259" key="14">
    <source>
        <dbReference type="PROSITE" id="PS51103"/>
    </source>
</evidence>
<dbReference type="Pfam" id="PF02378">
    <property type="entry name" value="PTS_EIIC"/>
    <property type="match status" value="1"/>
</dbReference>
<keyword evidence="9 12" id="KW-1133">Transmembrane helix</keyword>
<organism evidence="15 16">
    <name type="scientific">Paenibacillus baimaensis</name>
    <dbReference type="NCBI Taxonomy" id="2982185"/>
    <lineage>
        <taxon>Bacteria</taxon>
        <taxon>Bacillati</taxon>
        <taxon>Bacillota</taxon>
        <taxon>Bacilli</taxon>
        <taxon>Bacillales</taxon>
        <taxon>Paenibacillaceae</taxon>
        <taxon>Paenibacillus</taxon>
    </lineage>
</organism>
<dbReference type="Pfam" id="PF00367">
    <property type="entry name" value="PTS_EIIB"/>
    <property type="match status" value="1"/>
</dbReference>
<dbReference type="Gene3D" id="3.30.1360.60">
    <property type="entry name" value="Glucose permease domain IIB"/>
    <property type="match status" value="1"/>
</dbReference>
<feature type="transmembrane region" description="Helical" evidence="12">
    <location>
        <begin position="59"/>
        <end position="85"/>
    </location>
</feature>
<feature type="transmembrane region" description="Helical" evidence="12">
    <location>
        <begin position="291"/>
        <end position="308"/>
    </location>
</feature>